<dbReference type="InterPro" id="IPR013170">
    <property type="entry name" value="mRNA_splic_Cwf21_dom"/>
</dbReference>
<proteinExistence type="inferred from homology"/>
<dbReference type="Proteomes" id="UP000007264">
    <property type="component" value="Unassembled WGS sequence"/>
</dbReference>
<dbReference type="Pfam" id="PF08312">
    <property type="entry name" value="cwf21"/>
    <property type="match status" value="1"/>
</dbReference>
<dbReference type="EMBL" id="AGSI01000002">
    <property type="protein sequence ID" value="EIE26609.1"/>
    <property type="molecule type" value="Genomic_DNA"/>
</dbReference>
<organism evidence="9 10">
    <name type="scientific">Coccomyxa subellipsoidea (strain C-169)</name>
    <name type="common">Green microalga</name>
    <dbReference type="NCBI Taxonomy" id="574566"/>
    <lineage>
        <taxon>Eukaryota</taxon>
        <taxon>Viridiplantae</taxon>
        <taxon>Chlorophyta</taxon>
        <taxon>core chlorophytes</taxon>
        <taxon>Trebouxiophyceae</taxon>
        <taxon>Trebouxiophyceae incertae sedis</taxon>
        <taxon>Coccomyxaceae</taxon>
        <taxon>Coccomyxa</taxon>
        <taxon>Coccomyxa subellipsoidea</taxon>
    </lineage>
</organism>
<dbReference type="GO" id="GO:0006397">
    <property type="term" value="P:mRNA processing"/>
    <property type="evidence" value="ECO:0007669"/>
    <property type="project" value="UniProtKB-KW"/>
</dbReference>
<evidence type="ECO:0000256" key="3">
    <source>
        <dbReference type="ARBA" id="ARBA00022664"/>
    </source>
</evidence>
<evidence type="ECO:0000256" key="5">
    <source>
        <dbReference type="ARBA" id="ARBA00023187"/>
    </source>
</evidence>
<feature type="compositionally biased region" description="Polar residues" evidence="7">
    <location>
        <begin position="12"/>
        <end position="24"/>
    </location>
</feature>
<feature type="compositionally biased region" description="Basic and acidic residues" evidence="7">
    <location>
        <begin position="137"/>
        <end position="223"/>
    </location>
</feature>
<evidence type="ECO:0000259" key="8">
    <source>
        <dbReference type="SMART" id="SM01115"/>
    </source>
</evidence>
<dbReference type="PANTHER" id="PTHR36562:SF5">
    <property type="entry name" value="SERINE_ARGININE REPETITIVE MATRIX 2"/>
    <property type="match status" value="1"/>
</dbReference>
<evidence type="ECO:0000256" key="7">
    <source>
        <dbReference type="SAM" id="MobiDB-lite"/>
    </source>
</evidence>
<feature type="region of interest" description="Disordered" evidence="7">
    <location>
        <begin position="1"/>
        <end position="56"/>
    </location>
</feature>
<feature type="domain" description="CWF21" evidence="8">
    <location>
        <begin position="55"/>
        <end position="100"/>
    </location>
</feature>
<gene>
    <name evidence="9" type="ORF">COCSUDRAFT_64574</name>
</gene>
<evidence type="ECO:0000256" key="6">
    <source>
        <dbReference type="ARBA" id="ARBA00023242"/>
    </source>
</evidence>
<evidence type="ECO:0000256" key="4">
    <source>
        <dbReference type="ARBA" id="ARBA00022728"/>
    </source>
</evidence>
<feature type="compositionally biased region" description="Basic and acidic residues" evidence="7">
    <location>
        <begin position="436"/>
        <end position="462"/>
    </location>
</feature>
<evidence type="ECO:0000256" key="2">
    <source>
        <dbReference type="ARBA" id="ARBA00005954"/>
    </source>
</evidence>
<dbReference type="RefSeq" id="XP_005651153.1">
    <property type="nucleotide sequence ID" value="XM_005651096.1"/>
</dbReference>
<feature type="compositionally biased region" description="Basic and acidic residues" evidence="7">
    <location>
        <begin position="377"/>
        <end position="426"/>
    </location>
</feature>
<name>I0Z7J0_COCSC</name>
<keyword evidence="6" id="KW-0539">Nucleus</keyword>
<evidence type="ECO:0000313" key="9">
    <source>
        <dbReference type="EMBL" id="EIE26609.1"/>
    </source>
</evidence>
<protein>
    <recommendedName>
        <fullName evidence="8">CWF21 domain-containing protein</fullName>
    </recommendedName>
</protein>
<feature type="region of interest" description="Disordered" evidence="7">
    <location>
        <begin position="137"/>
        <end position="502"/>
    </location>
</feature>
<accession>I0Z7J0</accession>
<dbReference type="Gene3D" id="6.10.140.420">
    <property type="match status" value="1"/>
</dbReference>
<keyword evidence="10" id="KW-1185">Reference proteome</keyword>
<keyword evidence="4" id="KW-0747">Spliceosome</keyword>
<evidence type="ECO:0000313" key="10">
    <source>
        <dbReference type="Proteomes" id="UP000007264"/>
    </source>
</evidence>
<feature type="compositionally biased region" description="Basic and acidic residues" evidence="7">
    <location>
        <begin position="236"/>
        <end position="253"/>
    </location>
</feature>
<dbReference type="InterPro" id="IPR051372">
    <property type="entry name" value="CWC21"/>
</dbReference>
<keyword evidence="3" id="KW-0507">mRNA processing</keyword>
<dbReference type="STRING" id="574566.I0Z7J0"/>
<sequence length="502" mass="55740">MYNGIGILTPRGSGTSGYVQTNKFNLRGPPQQKAQDLRNAPDSSQAYKKPDQGILDHNRRREIELKVVQMADALEEQGYSAEEIEQETTLLRKQLEAEGLEQRQDKPATETHEIAERKMKELEKLRDAWGIDKDAVEGQAFDRELQEQKKQDRIAEREAKEKERKAKAKEAEKKRAKEEKRRAKEAKKKEKADKEEAERMRKEGEERVRALEEARAQRRKDAAEANASRPAGDSPPPREDARHSRKRHAEDTAPRAGKRHVAEQASPHVGAERWVPRPATPDDDEAADADAARQTSADGPSTGILSPTPSVARSRPPSPSPAKLRAEAKEPPSPRPPSPPRNGRPQKSPPARTRSRRDSPSPPRRRQPRSTVAASPPRRDTRGRDRSPRRDRDERRYGGGRGRDDRDDRRDRGRDRDAGRDGDMRRGGARSLSPAARREPARREAETGVASGRRDGRKEPPRVRRSASSSRTSSSSGSGSSSSSGSSTGTSSSSGSSGSDSD</sequence>
<dbReference type="AlphaFoldDB" id="I0Z7J0"/>
<comment type="caution">
    <text evidence="9">The sequence shown here is derived from an EMBL/GenBank/DDBJ whole genome shotgun (WGS) entry which is preliminary data.</text>
</comment>
<dbReference type="PANTHER" id="PTHR36562">
    <property type="entry name" value="SERINE/ARGININE REPETITIVE MATRIX 2"/>
    <property type="match status" value="1"/>
</dbReference>
<comment type="subcellular location">
    <subcellularLocation>
        <location evidence="1">Nucleus</location>
    </subcellularLocation>
</comment>
<dbReference type="GO" id="GO:0008380">
    <property type="term" value="P:RNA splicing"/>
    <property type="evidence" value="ECO:0007669"/>
    <property type="project" value="UniProtKB-KW"/>
</dbReference>
<dbReference type="KEGG" id="csl:COCSUDRAFT_64574"/>
<dbReference type="SMART" id="SM01115">
    <property type="entry name" value="cwf21"/>
    <property type="match status" value="1"/>
</dbReference>
<dbReference type="GeneID" id="17044619"/>
<feature type="compositionally biased region" description="Polar residues" evidence="7">
    <location>
        <begin position="293"/>
        <end position="305"/>
    </location>
</feature>
<feature type="compositionally biased region" description="Low complexity" evidence="7">
    <location>
        <begin position="466"/>
        <end position="502"/>
    </location>
</feature>
<comment type="similarity">
    <text evidence="2">Belongs to the CWC21 family.</text>
</comment>
<dbReference type="OrthoDB" id="10267305at2759"/>
<dbReference type="CDD" id="cd21373">
    <property type="entry name" value="cwf21_SRRM2-like"/>
    <property type="match status" value="1"/>
</dbReference>
<evidence type="ECO:0000256" key="1">
    <source>
        <dbReference type="ARBA" id="ARBA00004123"/>
    </source>
</evidence>
<dbReference type="eggNOG" id="KOG1869">
    <property type="taxonomic scope" value="Eukaryota"/>
</dbReference>
<dbReference type="GO" id="GO:0005681">
    <property type="term" value="C:spliceosomal complex"/>
    <property type="evidence" value="ECO:0007669"/>
    <property type="project" value="UniProtKB-KW"/>
</dbReference>
<reference evidence="9 10" key="1">
    <citation type="journal article" date="2012" name="Genome Biol.">
        <title>The genome of the polar eukaryotic microalga coccomyxa subellipsoidea reveals traits of cold adaptation.</title>
        <authorList>
            <person name="Blanc G."/>
            <person name="Agarkova I."/>
            <person name="Grimwood J."/>
            <person name="Kuo A."/>
            <person name="Brueggeman A."/>
            <person name="Dunigan D."/>
            <person name="Gurnon J."/>
            <person name="Ladunga I."/>
            <person name="Lindquist E."/>
            <person name="Lucas S."/>
            <person name="Pangilinan J."/>
            <person name="Proschold T."/>
            <person name="Salamov A."/>
            <person name="Schmutz J."/>
            <person name="Weeks D."/>
            <person name="Yamada T."/>
            <person name="Claverie J.M."/>
            <person name="Grigoriev I."/>
            <person name="Van Etten J."/>
            <person name="Lomsadze A."/>
            <person name="Borodovsky M."/>
        </authorList>
    </citation>
    <scope>NUCLEOTIDE SEQUENCE [LARGE SCALE GENOMIC DNA]</scope>
    <source>
        <strain evidence="9 10">C-169</strain>
    </source>
</reference>
<feature type="compositionally biased region" description="Low complexity" evidence="7">
    <location>
        <begin position="306"/>
        <end position="315"/>
    </location>
</feature>
<feature type="compositionally biased region" description="Pro residues" evidence="7">
    <location>
        <begin position="333"/>
        <end position="342"/>
    </location>
</feature>
<keyword evidence="5" id="KW-0508">mRNA splicing</keyword>
<feature type="region of interest" description="Disordered" evidence="7">
    <location>
        <begin position="95"/>
        <end position="117"/>
    </location>
</feature>